<feature type="compositionally biased region" description="Basic and acidic residues" evidence="1">
    <location>
        <begin position="10"/>
        <end position="22"/>
    </location>
</feature>
<evidence type="ECO:0000256" key="1">
    <source>
        <dbReference type="SAM" id="MobiDB-lite"/>
    </source>
</evidence>
<gene>
    <name evidence="2" type="ORF">KHU32_15265</name>
</gene>
<accession>A0ABS5QFN5</accession>
<sequence>MNTSPVRPISLDDRIKDNDPRSPGRVLTVTGFENVSGIPMVLCKTGARNVKVPLSRIYLDDKERRTGFSRVA</sequence>
<dbReference type="EMBL" id="JAHCDA010000003">
    <property type="protein sequence ID" value="MBS7812308.1"/>
    <property type="molecule type" value="Genomic_DNA"/>
</dbReference>
<evidence type="ECO:0000313" key="2">
    <source>
        <dbReference type="EMBL" id="MBS7812308.1"/>
    </source>
</evidence>
<feature type="region of interest" description="Disordered" evidence="1">
    <location>
        <begin position="1"/>
        <end position="22"/>
    </location>
</feature>
<comment type="caution">
    <text evidence="2">The sequence shown here is derived from an EMBL/GenBank/DDBJ whole genome shotgun (WGS) entry which is preliminary data.</text>
</comment>
<protein>
    <submittedName>
        <fullName evidence="2">Uncharacterized protein</fullName>
    </submittedName>
</protein>
<proteinExistence type="predicted"/>
<dbReference type="RefSeq" id="WP_213671016.1">
    <property type="nucleotide sequence ID" value="NZ_JAHCDA010000003.1"/>
</dbReference>
<evidence type="ECO:0000313" key="3">
    <source>
        <dbReference type="Proteomes" id="UP000766336"/>
    </source>
</evidence>
<reference evidence="2 3" key="1">
    <citation type="submission" date="2021-05" db="EMBL/GenBank/DDBJ databases">
        <title>Roseococcus sp. XZZS9, whole genome shotgun sequencing project.</title>
        <authorList>
            <person name="Zhao G."/>
            <person name="Shen L."/>
        </authorList>
    </citation>
    <scope>NUCLEOTIDE SEQUENCE [LARGE SCALE GENOMIC DNA]</scope>
    <source>
        <strain evidence="2 3">XZZS9</strain>
    </source>
</reference>
<dbReference type="Proteomes" id="UP000766336">
    <property type="component" value="Unassembled WGS sequence"/>
</dbReference>
<name>A0ABS5QFN5_9PROT</name>
<organism evidence="2 3">
    <name type="scientific">Roseococcus pinisoli</name>
    <dbReference type="NCBI Taxonomy" id="2835040"/>
    <lineage>
        <taxon>Bacteria</taxon>
        <taxon>Pseudomonadati</taxon>
        <taxon>Pseudomonadota</taxon>
        <taxon>Alphaproteobacteria</taxon>
        <taxon>Acetobacterales</taxon>
        <taxon>Roseomonadaceae</taxon>
        <taxon>Roseococcus</taxon>
    </lineage>
</organism>
<keyword evidence="3" id="KW-1185">Reference proteome</keyword>